<name>A0ACA9QNN8_9GLOM</name>
<keyword evidence="2" id="KW-1185">Reference proteome</keyword>
<dbReference type="Proteomes" id="UP000789366">
    <property type="component" value="Unassembled WGS sequence"/>
</dbReference>
<gene>
    <name evidence="1" type="ORF">SPELUC_LOCUS15015</name>
</gene>
<comment type="caution">
    <text evidence="1">The sequence shown here is derived from an EMBL/GenBank/DDBJ whole genome shotgun (WGS) entry which is preliminary data.</text>
</comment>
<evidence type="ECO:0000313" key="1">
    <source>
        <dbReference type="EMBL" id="CAG8759163.1"/>
    </source>
</evidence>
<feature type="non-terminal residue" evidence="1">
    <location>
        <position position="1"/>
    </location>
</feature>
<organism evidence="1 2">
    <name type="scientific">Cetraspora pellucida</name>
    <dbReference type="NCBI Taxonomy" id="1433469"/>
    <lineage>
        <taxon>Eukaryota</taxon>
        <taxon>Fungi</taxon>
        <taxon>Fungi incertae sedis</taxon>
        <taxon>Mucoromycota</taxon>
        <taxon>Glomeromycotina</taxon>
        <taxon>Glomeromycetes</taxon>
        <taxon>Diversisporales</taxon>
        <taxon>Gigasporaceae</taxon>
        <taxon>Cetraspora</taxon>
    </lineage>
</organism>
<protein>
    <submittedName>
        <fullName evidence="1">10802_t:CDS:1</fullName>
    </submittedName>
</protein>
<dbReference type="EMBL" id="CAJVPW010047266">
    <property type="protein sequence ID" value="CAG8759163.1"/>
    <property type="molecule type" value="Genomic_DNA"/>
</dbReference>
<evidence type="ECO:0000313" key="2">
    <source>
        <dbReference type="Proteomes" id="UP000789366"/>
    </source>
</evidence>
<proteinExistence type="predicted"/>
<accession>A0ACA9QNN8</accession>
<sequence>VEAYDLEAIADNSPDSYDINPGEDPNEEACLYIESNWELFTQAFERIHSEKSANNWLHVRAMMR</sequence>
<reference evidence="1" key="1">
    <citation type="submission" date="2021-06" db="EMBL/GenBank/DDBJ databases">
        <authorList>
            <person name="Kallberg Y."/>
            <person name="Tangrot J."/>
            <person name="Rosling A."/>
        </authorList>
    </citation>
    <scope>NUCLEOTIDE SEQUENCE</scope>
    <source>
        <strain evidence="1">28 12/20/2015</strain>
    </source>
</reference>